<dbReference type="AlphaFoldDB" id="A0AAV5CN32"/>
<evidence type="ECO:0000313" key="4">
    <source>
        <dbReference type="Proteomes" id="UP001054889"/>
    </source>
</evidence>
<protein>
    <recommendedName>
        <fullName evidence="2">NmrA-like domain-containing protein</fullName>
    </recommendedName>
</protein>
<dbReference type="Gene3D" id="3.90.25.10">
    <property type="entry name" value="UDP-galactose 4-epimerase, domain 1"/>
    <property type="match status" value="1"/>
</dbReference>
<evidence type="ECO:0000256" key="1">
    <source>
        <dbReference type="ARBA" id="ARBA00005725"/>
    </source>
</evidence>
<accession>A0AAV5CN32</accession>
<dbReference type="PANTHER" id="PTHR43349">
    <property type="entry name" value="PINORESINOL REDUCTASE-RELATED"/>
    <property type="match status" value="1"/>
</dbReference>
<dbReference type="EMBL" id="BQKI01000008">
    <property type="protein sequence ID" value="GJM99783.1"/>
    <property type="molecule type" value="Genomic_DNA"/>
</dbReference>
<dbReference type="PANTHER" id="PTHR43349:SF35">
    <property type="entry name" value="PHENYLCOUMARAN BENZYLIC ETHER REDUCTASE 1"/>
    <property type="match status" value="1"/>
</dbReference>
<name>A0AAV5CN32_ELECO</name>
<proteinExistence type="inferred from homology"/>
<dbReference type="InterPro" id="IPR050608">
    <property type="entry name" value="NmrA-type/Isoflavone_red_sf"/>
</dbReference>
<reference evidence="3" key="1">
    <citation type="journal article" date="2018" name="DNA Res.">
        <title>Multiple hybrid de novo genome assembly of finger millet, an orphan allotetraploid crop.</title>
        <authorList>
            <person name="Hatakeyama M."/>
            <person name="Aluri S."/>
            <person name="Balachadran M.T."/>
            <person name="Sivarajan S.R."/>
            <person name="Patrignani A."/>
            <person name="Gruter S."/>
            <person name="Poveda L."/>
            <person name="Shimizu-Inatsugi R."/>
            <person name="Baeten J."/>
            <person name="Francoijs K.J."/>
            <person name="Nataraja K.N."/>
            <person name="Reddy Y.A.N."/>
            <person name="Phadnis S."/>
            <person name="Ravikumar R.L."/>
            <person name="Schlapbach R."/>
            <person name="Sreeman S.M."/>
            <person name="Shimizu K.K."/>
        </authorList>
    </citation>
    <scope>NUCLEOTIDE SEQUENCE</scope>
</reference>
<dbReference type="Proteomes" id="UP001054889">
    <property type="component" value="Unassembled WGS sequence"/>
</dbReference>
<keyword evidence="4" id="KW-1185">Reference proteome</keyword>
<dbReference type="SUPFAM" id="SSF51735">
    <property type="entry name" value="NAD(P)-binding Rossmann-fold domains"/>
    <property type="match status" value="1"/>
</dbReference>
<dbReference type="InterPro" id="IPR036291">
    <property type="entry name" value="NAD(P)-bd_dom_sf"/>
</dbReference>
<comment type="caution">
    <text evidence="3">The sequence shown here is derived from an EMBL/GenBank/DDBJ whole genome shotgun (WGS) entry which is preliminary data.</text>
</comment>
<evidence type="ECO:0000313" key="3">
    <source>
        <dbReference type="EMBL" id="GJM99783.1"/>
    </source>
</evidence>
<organism evidence="3 4">
    <name type="scientific">Eleusine coracana subsp. coracana</name>
    <dbReference type="NCBI Taxonomy" id="191504"/>
    <lineage>
        <taxon>Eukaryota</taxon>
        <taxon>Viridiplantae</taxon>
        <taxon>Streptophyta</taxon>
        <taxon>Embryophyta</taxon>
        <taxon>Tracheophyta</taxon>
        <taxon>Spermatophyta</taxon>
        <taxon>Magnoliopsida</taxon>
        <taxon>Liliopsida</taxon>
        <taxon>Poales</taxon>
        <taxon>Poaceae</taxon>
        <taxon>PACMAD clade</taxon>
        <taxon>Chloridoideae</taxon>
        <taxon>Cynodonteae</taxon>
        <taxon>Eleusininae</taxon>
        <taxon>Eleusine</taxon>
    </lineage>
</organism>
<evidence type="ECO:0000259" key="2">
    <source>
        <dbReference type="Pfam" id="PF05368"/>
    </source>
</evidence>
<feature type="domain" description="NmrA-like" evidence="2">
    <location>
        <begin position="10"/>
        <end position="112"/>
    </location>
</feature>
<feature type="domain" description="NmrA-like" evidence="2">
    <location>
        <begin position="114"/>
        <end position="251"/>
    </location>
</feature>
<dbReference type="InterPro" id="IPR008030">
    <property type="entry name" value="NmrA-like"/>
</dbReference>
<comment type="similarity">
    <text evidence="1">Belongs to the NmrA-type oxidoreductase family. Isoflavone reductase subfamily.</text>
</comment>
<dbReference type="Gene3D" id="3.40.50.720">
    <property type="entry name" value="NAD(P)-binding Rossmann-like Domain"/>
    <property type="match status" value="1"/>
</dbReference>
<gene>
    <name evidence="3" type="primary">ga16917</name>
    <name evidence="3" type="ORF">PR202_ga16917</name>
</gene>
<dbReference type="Pfam" id="PF05368">
    <property type="entry name" value="NmrA"/>
    <property type="match status" value="2"/>
</dbReference>
<reference evidence="3" key="2">
    <citation type="submission" date="2021-12" db="EMBL/GenBank/DDBJ databases">
        <title>Resequencing data analysis of finger millet.</title>
        <authorList>
            <person name="Hatakeyama M."/>
            <person name="Aluri S."/>
            <person name="Balachadran M.T."/>
            <person name="Sivarajan S.R."/>
            <person name="Poveda L."/>
            <person name="Shimizu-Inatsugi R."/>
            <person name="Schlapbach R."/>
            <person name="Sreeman S.M."/>
            <person name="Shimizu K.K."/>
        </authorList>
    </citation>
    <scope>NUCLEOTIDE SEQUENCE</scope>
</reference>
<sequence length="255" mass="27824">MASATGEKKRSRVLVIGGTGYIGRYIVAASAREGHPTFVLVRDPAPADPAKAAVLQGFRDAGVTLVKGDLYNHESLVSTIKSVDVVISAVGYALLADQTHIIAAIKEAGNIKVGVTGPPTDKVVILGDGNLKGIFVSEEDIGTYTVKAVDDPRTLNKILYIRPPSNILSHNELVSLWEKKVGKTFQRIYLPEDEVLKKIEEARMPLNTVLSISHSVWVKGDHTNFDVEPSFGVEATELYPEVRYVTVEEYLNKLL</sequence>